<reference evidence="1" key="1">
    <citation type="submission" date="2014-11" db="EMBL/GenBank/DDBJ databases">
        <authorList>
            <person name="Amaro Gonzalez C."/>
        </authorList>
    </citation>
    <scope>NUCLEOTIDE SEQUENCE</scope>
</reference>
<proteinExistence type="predicted"/>
<dbReference type="AlphaFoldDB" id="A0A0E9S2B9"/>
<name>A0A0E9S2B9_ANGAN</name>
<evidence type="ECO:0000313" key="1">
    <source>
        <dbReference type="EMBL" id="JAH35574.1"/>
    </source>
</evidence>
<protein>
    <submittedName>
        <fullName evidence="1">Uncharacterized protein</fullName>
    </submittedName>
</protein>
<reference evidence="1" key="2">
    <citation type="journal article" date="2015" name="Fish Shellfish Immunol.">
        <title>Early steps in the European eel (Anguilla anguilla)-Vibrio vulnificus interaction in the gills: Role of the RtxA13 toxin.</title>
        <authorList>
            <person name="Callol A."/>
            <person name="Pajuelo D."/>
            <person name="Ebbesson L."/>
            <person name="Teles M."/>
            <person name="MacKenzie S."/>
            <person name="Amaro C."/>
        </authorList>
    </citation>
    <scope>NUCLEOTIDE SEQUENCE</scope>
</reference>
<accession>A0A0E9S2B9</accession>
<dbReference type="EMBL" id="GBXM01073003">
    <property type="protein sequence ID" value="JAH35574.1"/>
    <property type="molecule type" value="Transcribed_RNA"/>
</dbReference>
<sequence length="27" mass="3106">MDTEGHDFGRLIPLMRLLPQVQGHLQC</sequence>
<organism evidence="1">
    <name type="scientific">Anguilla anguilla</name>
    <name type="common">European freshwater eel</name>
    <name type="synonym">Muraena anguilla</name>
    <dbReference type="NCBI Taxonomy" id="7936"/>
    <lineage>
        <taxon>Eukaryota</taxon>
        <taxon>Metazoa</taxon>
        <taxon>Chordata</taxon>
        <taxon>Craniata</taxon>
        <taxon>Vertebrata</taxon>
        <taxon>Euteleostomi</taxon>
        <taxon>Actinopterygii</taxon>
        <taxon>Neopterygii</taxon>
        <taxon>Teleostei</taxon>
        <taxon>Anguilliformes</taxon>
        <taxon>Anguillidae</taxon>
        <taxon>Anguilla</taxon>
    </lineage>
</organism>